<comment type="caution">
    <text evidence="1">The sequence shown here is derived from an EMBL/GenBank/DDBJ whole genome shotgun (WGS) entry which is preliminary data.</text>
</comment>
<proteinExistence type="predicted"/>
<evidence type="ECO:0000313" key="2">
    <source>
        <dbReference type="Proteomes" id="UP000265618"/>
    </source>
</evidence>
<organism evidence="1 2">
    <name type="scientific">Kipferlia bialata</name>
    <dbReference type="NCBI Taxonomy" id="797122"/>
    <lineage>
        <taxon>Eukaryota</taxon>
        <taxon>Metamonada</taxon>
        <taxon>Carpediemonas-like organisms</taxon>
        <taxon>Kipferlia</taxon>
    </lineage>
</organism>
<feature type="non-terminal residue" evidence="1">
    <location>
        <position position="35"/>
    </location>
</feature>
<dbReference type="EMBL" id="BDIP01008913">
    <property type="protein sequence ID" value="GIQ92074.1"/>
    <property type="molecule type" value="Genomic_DNA"/>
</dbReference>
<feature type="non-terminal residue" evidence="1">
    <location>
        <position position="1"/>
    </location>
</feature>
<protein>
    <submittedName>
        <fullName evidence="1">Uncharacterized protein</fullName>
    </submittedName>
</protein>
<gene>
    <name evidence="1" type="ORF">KIPB_015633</name>
</gene>
<reference evidence="1 2" key="1">
    <citation type="journal article" date="2018" name="PLoS ONE">
        <title>The draft genome of Kipferlia bialata reveals reductive genome evolution in fornicate parasites.</title>
        <authorList>
            <person name="Tanifuji G."/>
            <person name="Takabayashi S."/>
            <person name="Kume K."/>
            <person name="Takagi M."/>
            <person name="Nakayama T."/>
            <person name="Kamikawa R."/>
            <person name="Inagaki Y."/>
            <person name="Hashimoto T."/>
        </authorList>
    </citation>
    <scope>NUCLEOTIDE SEQUENCE [LARGE SCALE GENOMIC DNA]</scope>
    <source>
        <strain evidence="1">NY0173</strain>
    </source>
</reference>
<dbReference type="AlphaFoldDB" id="A0A9K3DDR2"/>
<evidence type="ECO:0000313" key="1">
    <source>
        <dbReference type="EMBL" id="GIQ92074.1"/>
    </source>
</evidence>
<sequence>AAGCTLLMHIAPPTDQCSHTSKGCHFGAHRMVPDT</sequence>
<keyword evidence="2" id="KW-1185">Reference proteome</keyword>
<name>A0A9K3DDR2_9EUKA</name>
<accession>A0A9K3DDR2</accession>
<dbReference type="Proteomes" id="UP000265618">
    <property type="component" value="Unassembled WGS sequence"/>
</dbReference>